<protein>
    <recommendedName>
        <fullName evidence="3">VWFA domain-containing protein</fullName>
    </recommendedName>
</protein>
<evidence type="ECO:0000313" key="2">
    <source>
        <dbReference type="Proteomes" id="UP000736335"/>
    </source>
</evidence>
<dbReference type="PANTHER" id="PTHR34706">
    <property type="entry name" value="SLR1338 PROTEIN"/>
    <property type="match status" value="1"/>
</dbReference>
<comment type="caution">
    <text evidence="1">The sequence shown here is derived from an EMBL/GenBank/DDBJ whole genome shotgun (WGS) entry which is preliminary data.</text>
</comment>
<gene>
    <name evidence="1" type="ORF">BJ322DRAFT_1074864</name>
</gene>
<proteinExistence type="predicted"/>
<dbReference type="InterPro" id="IPR036465">
    <property type="entry name" value="vWFA_dom_sf"/>
</dbReference>
<dbReference type="Proteomes" id="UP000736335">
    <property type="component" value="Unassembled WGS sequence"/>
</dbReference>
<reference evidence="1" key="1">
    <citation type="journal article" date="2020" name="Nat. Commun.">
        <title>Large-scale genome sequencing of mycorrhizal fungi provides insights into the early evolution of symbiotic traits.</title>
        <authorList>
            <person name="Miyauchi S."/>
            <person name="Kiss E."/>
            <person name="Kuo A."/>
            <person name="Drula E."/>
            <person name="Kohler A."/>
            <person name="Sanchez-Garcia M."/>
            <person name="Morin E."/>
            <person name="Andreopoulos B."/>
            <person name="Barry K.W."/>
            <person name="Bonito G."/>
            <person name="Buee M."/>
            <person name="Carver A."/>
            <person name="Chen C."/>
            <person name="Cichocki N."/>
            <person name="Clum A."/>
            <person name="Culley D."/>
            <person name="Crous P.W."/>
            <person name="Fauchery L."/>
            <person name="Girlanda M."/>
            <person name="Hayes R.D."/>
            <person name="Keri Z."/>
            <person name="LaButti K."/>
            <person name="Lipzen A."/>
            <person name="Lombard V."/>
            <person name="Magnuson J."/>
            <person name="Maillard F."/>
            <person name="Murat C."/>
            <person name="Nolan M."/>
            <person name="Ohm R.A."/>
            <person name="Pangilinan J."/>
            <person name="Pereira M.F."/>
            <person name="Perotto S."/>
            <person name="Peter M."/>
            <person name="Pfister S."/>
            <person name="Riley R."/>
            <person name="Sitrit Y."/>
            <person name="Stielow J.B."/>
            <person name="Szollosi G."/>
            <person name="Zifcakova L."/>
            <person name="Stursova M."/>
            <person name="Spatafora J.W."/>
            <person name="Tedersoo L."/>
            <person name="Vaario L.M."/>
            <person name="Yamada A."/>
            <person name="Yan M."/>
            <person name="Wang P."/>
            <person name="Xu J."/>
            <person name="Bruns T."/>
            <person name="Baldrian P."/>
            <person name="Vilgalys R."/>
            <person name="Dunand C."/>
            <person name="Henrissat B."/>
            <person name="Grigoriev I.V."/>
            <person name="Hibbett D."/>
            <person name="Nagy L.G."/>
            <person name="Martin F.M."/>
        </authorList>
    </citation>
    <scope>NUCLEOTIDE SEQUENCE</scope>
    <source>
        <strain evidence="1">UH-Tt-Lm1</strain>
    </source>
</reference>
<name>A0A9P6H9C1_9AGAM</name>
<evidence type="ECO:0000313" key="1">
    <source>
        <dbReference type="EMBL" id="KAF9782214.1"/>
    </source>
</evidence>
<dbReference type="SUPFAM" id="SSF53300">
    <property type="entry name" value="vWA-like"/>
    <property type="match status" value="1"/>
</dbReference>
<dbReference type="PANTHER" id="PTHR34706:SF1">
    <property type="entry name" value="VWFA DOMAIN-CONTAINING PROTEIN"/>
    <property type="match status" value="1"/>
</dbReference>
<evidence type="ECO:0008006" key="3">
    <source>
        <dbReference type="Google" id="ProtNLM"/>
    </source>
</evidence>
<accession>A0A9P6H9C1</accession>
<dbReference type="AlphaFoldDB" id="A0A9P6H9C1"/>
<sequence length="185" mass="20981">MSAKPRNLASSSEDSLQCLVNYDVIILMDDSGSMGDYWDQATDVMERVTEVAMKYDTDGIEIQFLNSNKGRIVKSKADVKSLFEKVEPSCLTPLGKRLDDICRDYLRKLEMTVFKPPKRCLIIAITDGSPGNCRFATKFLKELDDEFEKRDIVDTVPYDGVDLTPEQMVKILVGAINRRVDNQKE</sequence>
<dbReference type="OrthoDB" id="2142040at2759"/>
<dbReference type="EMBL" id="WIUZ02000012">
    <property type="protein sequence ID" value="KAF9782214.1"/>
    <property type="molecule type" value="Genomic_DNA"/>
</dbReference>
<reference evidence="1" key="2">
    <citation type="submission" date="2020-11" db="EMBL/GenBank/DDBJ databases">
        <authorList>
            <consortium name="DOE Joint Genome Institute"/>
            <person name="Kuo A."/>
            <person name="Miyauchi S."/>
            <person name="Kiss E."/>
            <person name="Drula E."/>
            <person name="Kohler A."/>
            <person name="Sanchez-Garcia M."/>
            <person name="Andreopoulos B."/>
            <person name="Barry K.W."/>
            <person name="Bonito G."/>
            <person name="Buee M."/>
            <person name="Carver A."/>
            <person name="Chen C."/>
            <person name="Cichocki N."/>
            <person name="Clum A."/>
            <person name="Culley D."/>
            <person name="Crous P.W."/>
            <person name="Fauchery L."/>
            <person name="Girlanda M."/>
            <person name="Hayes R."/>
            <person name="Keri Z."/>
            <person name="Labutti K."/>
            <person name="Lipzen A."/>
            <person name="Lombard V."/>
            <person name="Magnuson J."/>
            <person name="Maillard F."/>
            <person name="Morin E."/>
            <person name="Murat C."/>
            <person name="Nolan M."/>
            <person name="Ohm R."/>
            <person name="Pangilinan J."/>
            <person name="Pereira M."/>
            <person name="Perotto S."/>
            <person name="Peter M."/>
            <person name="Riley R."/>
            <person name="Sitrit Y."/>
            <person name="Stielow B."/>
            <person name="Szollosi G."/>
            <person name="Zifcakova L."/>
            <person name="Stursova M."/>
            <person name="Spatafora J.W."/>
            <person name="Tedersoo L."/>
            <person name="Vaario L.-M."/>
            <person name="Yamada A."/>
            <person name="Yan M."/>
            <person name="Wang P."/>
            <person name="Xu J."/>
            <person name="Bruns T."/>
            <person name="Baldrian P."/>
            <person name="Vilgalys R."/>
            <person name="Henrissat B."/>
            <person name="Grigoriev I.V."/>
            <person name="Hibbett D."/>
            <person name="Nagy L.G."/>
            <person name="Martin F.M."/>
        </authorList>
    </citation>
    <scope>NUCLEOTIDE SEQUENCE</scope>
    <source>
        <strain evidence="1">UH-Tt-Lm1</strain>
    </source>
</reference>
<organism evidence="1 2">
    <name type="scientific">Thelephora terrestris</name>
    <dbReference type="NCBI Taxonomy" id="56493"/>
    <lineage>
        <taxon>Eukaryota</taxon>
        <taxon>Fungi</taxon>
        <taxon>Dikarya</taxon>
        <taxon>Basidiomycota</taxon>
        <taxon>Agaricomycotina</taxon>
        <taxon>Agaricomycetes</taxon>
        <taxon>Thelephorales</taxon>
        <taxon>Thelephoraceae</taxon>
        <taxon>Thelephora</taxon>
    </lineage>
</organism>
<dbReference type="Gene3D" id="3.40.50.410">
    <property type="entry name" value="von Willebrand factor, type A domain"/>
    <property type="match status" value="1"/>
</dbReference>
<keyword evidence="2" id="KW-1185">Reference proteome</keyword>